<protein>
    <recommendedName>
        <fullName evidence="4">S-adenosyl methyltransferase</fullName>
    </recommendedName>
</protein>
<dbReference type="Pfam" id="PF04672">
    <property type="entry name" value="Methyltransf_19"/>
    <property type="match status" value="1"/>
</dbReference>
<gene>
    <name evidence="2" type="ORF">GCM10010387_61550</name>
</gene>
<sequence length="269" mass="29015">MSADTQAKGQGTTMDTSLPHSARIWNYWLGGKDNYAIDQEVGEAFRAQFPGVVDLARDSRAFLGRAVEHLAGEVGIRQFLDIGTGLPTANNTHQIAQRVAPSSRVVYVDNDPLVLAHARALLVGTPEGATDYIDADLHDPEAIIRQAAQSLDLTRPVALTLMQVVGHVTEYRRARSIVDRLMAALPSGSYLVFNDSVDTNPANAEATRRYNESGAAPYFLRSHEEIAGFFDGLELLEPGVVPLARWRPDPSAAGPEGDTIALGGVGRKS</sequence>
<accession>A0A918QNR6</accession>
<evidence type="ECO:0000313" key="3">
    <source>
        <dbReference type="Proteomes" id="UP000630936"/>
    </source>
</evidence>
<dbReference type="EMBL" id="BMWG01000029">
    <property type="protein sequence ID" value="GGZ59505.1"/>
    <property type="molecule type" value="Genomic_DNA"/>
</dbReference>
<dbReference type="SUPFAM" id="SSF53335">
    <property type="entry name" value="S-adenosyl-L-methionine-dependent methyltransferases"/>
    <property type="match status" value="1"/>
</dbReference>
<dbReference type="Gene3D" id="3.40.50.150">
    <property type="entry name" value="Vaccinia Virus protein VP39"/>
    <property type="match status" value="1"/>
</dbReference>
<dbReference type="InterPro" id="IPR029063">
    <property type="entry name" value="SAM-dependent_MTases_sf"/>
</dbReference>
<dbReference type="PIRSF" id="PIRSF017393">
    <property type="entry name" value="MTase_SAV2177"/>
    <property type="match status" value="1"/>
</dbReference>
<evidence type="ECO:0000313" key="2">
    <source>
        <dbReference type="EMBL" id="GGZ59505.1"/>
    </source>
</evidence>
<reference evidence="2" key="2">
    <citation type="submission" date="2020-09" db="EMBL/GenBank/DDBJ databases">
        <authorList>
            <person name="Sun Q."/>
            <person name="Ohkuma M."/>
        </authorList>
    </citation>
    <scope>NUCLEOTIDE SEQUENCE</scope>
    <source>
        <strain evidence="2">JCM 4988</strain>
    </source>
</reference>
<organism evidence="2 3">
    <name type="scientific">Streptomyces inusitatus</name>
    <dbReference type="NCBI Taxonomy" id="68221"/>
    <lineage>
        <taxon>Bacteria</taxon>
        <taxon>Bacillati</taxon>
        <taxon>Actinomycetota</taxon>
        <taxon>Actinomycetes</taxon>
        <taxon>Kitasatosporales</taxon>
        <taxon>Streptomycetaceae</taxon>
        <taxon>Streptomyces</taxon>
    </lineage>
</organism>
<dbReference type="Proteomes" id="UP000630936">
    <property type="component" value="Unassembled WGS sequence"/>
</dbReference>
<reference evidence="2" key="1">
    <citation type="journal article" date="2014" name="Int. J. Syst. Evol. Microbiol.">
        <title>Complete genome sequence of Corynebacterium casei LMG S-19264T (=DSM 44701T), isolated from a smear-ripened cheese.</title>
        <authorList>
            <consortium name="US DOE Joint Genome Institute (JGI-PGF)"/>
            <person name="Walter F."/>
            <person name="Albersmeier A."/>
            <person name="Kalinowski J."/>
            <person name="Ruckert C."/>
        </authorList>
    </citation>
    <scope>NUCLEOTIDE SEQUENCE</scope>
    <source>
        <strain evidence="2">JCM 4988</strain>
    </source>
</reference>
<name>A0A918QNR6_9ACTN</name>
<keyword evidence="3" id="KW-1185">Reference proteome</keyword>
<proteinExistence type="predicted"/>
<evidence type="ECO:0008006" key="4">
    <source>
        <dbReference type="Google" id="ProtNLM"/>
    </source>
</evidence>
<feature type="region of interest" description="Disordered" evidence="1">
    <location>
        <begin position="247"/>
        <end position="269"/>
    </location>
</feature>
<comment type="caution">
    <text evidence="2">The sequence shown here is derived from an EMBL/GenBank/DDBJ whole genome shotgun (WGS) entry which is preliminary data.</text>
</comment>
<evidence type="ECO:0000256" key="1">
    <source>
        <dbReference type="SAM" id="MobiDB-lite"/>
    </source>
</evidence>
<dbReference type="InterPro" id="IPR006764">
    <property type="entry name" value="SAM_dep_MeTrfase_SAV2177_type"/>
</dbReference>
<dbReference type="AlphaFoldDB" id="A0A918QNR6"/>